<dbReference type="Gene3D" id="1.20.1530.10">
    <property type="entry name" value="Na+/H+ antiporter like domain"/>
    <property type="match status" value="1"/>
</dbReference>
<protein>
    <recommendedName>
        <fullName evidence="9">Na(+)/H(+) antiporter NhaA</fullName>
    </recommendedName>
    <alternativeName>
        <fullName evidence="9">Sodium/proton antiporter NhaA</fullName>
    </alternativeName>
</protein>
<keyword evidence="3 9" id="KW-1003">Cell membrane</keyword>
<dbReference type="GO" id="GO:0006885">
    <property type="term" value="P:regulation of pH"/>
    <property type="evidence" value="ECO:0007669"/>
    <property type="project" value="UniProtKB-UniRule"/>
</dbReference>
<feature type="transmembrane region" description="Helical" evidence="9">
    <location>
        <begin position="248"/>
        <end position="273"/>
    </location>
</feature>
<feature type="transmembrane region" description="Helical" evidence="9">
    <location>
        <begin position="172"/>
        <end position="188"/>
    </location>
</feature>
<feature type="transmembrane region" description="Helical" evidence="9">
    <location>
        <begin position="145"/>
        <end position="166"/>
    </location>
</feature>
<evidence type="ECO:0000256" key="8">
    <source>
        <dbReference type="ARBA" id="ARBA00023201"/>
    </source>
</evidence>
<keyword evidence="6 9" id="KW-0915">Sodium</keyword>
<feature type="transmembrane region" description="Helical" evidence="9">
    <location>
        <begin position="356"/>
        <end position="375"/>
    </location>
</feature>
<evidence type="ECO:0000256" key="5">
    <source>
        <dbReference type="ARBA" id="ARBA00022989"/>
    </source>
</evidence>
<evidence type="ECO:0000256" key="2">
    <source>
        <dbReference type="ARBA" id="ARBA00022449"/>
    </source>
</evidence>
<feature type="transmembrane region" description="Helical" evidence="9">
    <location>
        <begin position="200"/>
        <end position="228"/>
    </location>
</feature>
<evidence type="ECO:0000256" key="4">
    <source>
        <dbReference type="ARBA" id="ARBA00022692"/>
    </source>
</evidence>
<comment type="caution">
    <text evidence="10">The sequence shown here is derived from an EMBL/GenBank/DDBJ whole genome shotgun (WGS) entry which is preliminary data.</text>
</comment>
<comment type="function">
    <text evidence="9">Na(+)/H(+) antiporter that extrudes sodium in exchange for external protons.</text>
</comment>
<feature type="transmembrane region" description="Helical" evidence="9">
    <location>
        <begin position="86"/>
        <end position="106"/>
    </location>
</feature>
<sequence>MSRLVFFFQSASASGVCLLLAALLGVFLANSPVAAQYFSLLDMKIGPLSILLWINDALMAIFFLFVGLEVKREMISGELNTNAKRLLPGIAAFFGLSVPAVIYYLIAGHTESFIPGWAIPTATDIAFAIGIVAILGSRVPPAMKVFLTALAVMDDLMAIIIIAVFYTTSIKFLFLLIAAMIVLLLIYCNKKNYVRPIPYIVLGIALWYCILQSGLHATLAGVILALTIPLHGVREGRHISPLTEWEHALSHWVSFFITPLFGFANAGVSFYAFSIADLAHPVVLGVALGLVLGKQLGIFTTLFFLVKSKIIDMPKDTTWPQVYGISLVCGIGFTMSLFVSLLAFEPGDIQEKSKIGIFIGSIISGVLGYIVLRISGNKSSLEK</sequence>
<evidence type="ECO:0000256" key="1">
    <source>
        <dbReference type="ARBA" id="ARBA00004429"/>
    </source>
</evidence>
<keyword evidence="7 9" id="KW-0472">Membrane</keyword>
<dbReference type="PANTHER" id="PTHR30341">
    <property type="entry name" value="SODIUM ION/PROTON ANTIPORTER NHAA-RELATED"/>
    <property type="match status" value="1"/>
</dbReference>
<reference evidence="10 11" key="1">
    <citation type="submission" date="2014-07" db="EMBL/GenBank/DDBJ databases">
        <authorList>
            <person name="McCorrison J."/>
            <person name="Sanka R."/>
            <person name="Torralba M."/>
            <person name="Gillis M."/>
            <person name="Haft D.H."/>
            <person name="Methe B."/>
            <person name="Sutton G."/>
            <person name="Nelson K.E."/>
        </authorList>
    </citation>
    <scope>NUCLEOTIDE SEQUENCE [LARGE SCALE GENOMIC DNA]</scope>
    <source>
        <strain evidence="10 11">DNF00314</strain>
    </source>
</reference>
<keyword evidence="11" id="KW-1185">Reference proteome</keyword>
<keyword evidence="5 9" id="KW-1133">Transmembrane helix</keyword>
<feature type="transmembrane region" description="Helical" evidence="9">
    <location>
        <begin position="282"/>
        <end position="305"/>
    </location>
</feature>
<dbReference type="NCBIfam" id="NF007112">
    <property type="entry name" value="PRK09561.1"/>
    <property type="match status" value="1"/>
</dbReference>
<keyword evidence="4 9" id="KW-0812">Transmembrane</keyword>
<dbReference type="NCBIfam" id="NF007111">
    <property type="entry name" value="PRK09560.1"/>
    <property type="match status" value="1"/>
</dbReference>
<dbReference type="RefSeq" id="WP_038151313.1">
    <property type="nucleotide sequence ID" value="NZ_JRNT01000005.1"/>
</dbReference>
<evidence type="ECO:0000313" key="10">
    <source>
        <dbReference type="EMBL" id="KGF48335.1"/>
    </source>
</evidence>
<evidence type="ECO:0000256" key="3">
    <source>
        <dbReference type="ARBA" id="ARBA00022475"/>
    </source>
</evidence>
<keyword evidence="8 9" id="KW-0739">Sodium transport</keyword>
<organism evidence="10 11">
    <name type="scientific">Veillonella montpellierensis DNF00314</name>
    <dbReference type="NCBI Taxonomy" id="1401067"/>
    <lineage>
        <taxon>Bacteria</taxon>
        <taxon>Bacillati</taxon>
        <taxon>Bacillota</taxon>
        <taxon>Negativicutes</taxon>
        <taxon>Veillonellales</taxon>
        <taxon>Veillonellaceae</taxon>
        <taxon>Veillonella</taxon>
    </lineage>
</organism>
<dbReference type="Pfam" id="PF06965">
    <property type="entry name" value="Na_H_antiport_1"/>
    <property type="match status" value="1"/>
</dbReference>
<keyword evidence="2 9" id="KW-0050">Antiport</keyword>
<dbReference type="eggNOG" id="COG3004">
    <property type="taxonomic scope" value="Bacteria"/>
</dbReference>
<keyword evidence="9" id="KW-0406">Ion transport</keyword>
<proteinExistence type="inferred from homology"/>
<evidence type="ECO:0000256" key="9">
    <source>
        <dbReference type="HAMAP-Rule" id="MF_01844"/>
    </source>
</evidence>
<comment type="subcellular location">
    <subcellularLocation>
        <location evidence="1">Cell inner membrane</location>
        <topology evidence="1">Multi-pass membrane protein</topology>
    </subcellularLocation>
    <subcellularLocation>
        <location evidence="9">Cell membrane</location>
        <topology evidence="9">Multi-pass membrane protein</topology>
    </subcellularLocation>
</comment>
<evidence type="ECO:0000256" key="6">
    <source>
        <dbReference type="ARBA" id="ARBA00023053"/>
    </source>
</evidence>
<dbReference type="EMBL" id="JRNT01000005">
    <property type="protein sequence ID" value="KGF48335.1"/>
    <property type="molecule type" value="Genomic_DNA"/>
</dbReference>
<gene>
    <name evidence="9 10" type="primary">nhaA</name>
    <name evidence="10" type="ORF">HMPREF0872_01715</name>
</gene>
<feature type="transmembrane region" description="Helical" evidence="9">
    <location>
        <begin position="325"/>
        <end position="344"/>
    </location>
</feature>
<comment type="similarity">
    <text evidence="9">Belongs to the NhaA Na(+)/H(+) (TC 2.A.33) antiporter family.</text>
</comment>
<dbReference type="HAMAP" id="MF_01844">
    <property type="entry name" value="NhaA"/>
    <property type="match status" value="1"/>
</dbReference>
<comment type="catalytic activity">
    <reaction evidence="9">
        <text>Na(+)(in) + 2 H(+)(out) = Na(+)(out) + 2 H(+)(in)</text>
        <dbReference type="Rhea" id="RHEA:29251"/>
        <dbReference type="ChEBI" id="CHEBI:15378"/>
        <dbReference type="ChEBI" id="CHEBI:29101"/>
    </reaction>
</comment>
<accession>A0A096ANK3</accession>
<dbReference type="Proteomes" id="UP000029628">
    <property type="component" value="Unassembled WGS sequence"/>
</dbReference>
<dbReference type="GO" id="GO:0005886">
    <property type="term" value="C:plasma membrane"/>
    <property type="evidence" value="ECO:0007669"/>
    <property type="project" value="UniProtKB-SubCell"/>
</dbReference>
<keyword evidence="9" id="KW-0813">Transport</keyword>
<dbReference type="PANTHER" id="PTHR30341:SF0">
    <property type="entry name" value="NA(+)_H(+) ANTIPORTER NHAA"/>
    <property type="match status" value="1"/>
</dbReference>
<evidence type="ECO:0000313" key="11">
    <source>
        <dbReference type="Proteomes" id="UP000029628"/>
    </source>
</evidence>
<dbReference type="InterPro" id="IPR004670">
    <property type="entry name" value="NhaA"/>
</dbReference>
<feature type="transmembrane region" description="Helical" evidence="9">
    <location>
        <begin position="112"/>
        <end position="133"/>
    </location>
</feature>
<name>A0A096ANK3_9FIRM</name>
<dbReference type="NCBIfam" id="TIGR00773">
    <property type="entry name" value="NhaA"/>
    <property type="match status" value="1"/>
</dbReference>
<dbReference type="AlphaFoldDB" id="A0A096ANK3"/>
<evidence type="ECO:0000256" key="7">
    <source>
        <dbReference type="ARBA" id="ARBA00023136"/>
    </source>
</evidence>
<dbReference type="GO" id="GO:0015385">
    <property type="term" value="F:sodium:proton antiporter activity"/>
    <property type="evidence" value="ECO:0007669"/>
    <property type="project" value="UniProtKB-UniRule"/>
</dbReference>
<feature type="transmembrane region" description="Helical" evidence="9">
    <location>
        <begin position="45"/>
        <end position="66"/>
    </location>
</feature>
<dbReference type="InterPro" id="IPR023171">
    <property type="entry name" value="Na/H_antiporter_dom_sf"/>
</dbReference>